<accession>A0A179H9W1</accession>
<dbReference type="InterPro" id="IPR046341">
    <property type="entry name" value="SET_dom_sf"/>
</dbReference>
<dbReference type="InterPro" id="IPR044429">
    <property type="entry name" value="SETD4_SET"/>
</dbReference>
<comment type="caution">
    <text evidence="2">The sequence shown here is derived from an EMBL/GenBank/DDBJ whole genome shotgun (WGS) entry which is preliminary data.</text>
</comment>
<gene>
    <name evidence="2" type="ORF">VFPBJ_00361</name>
</gene>
<sequence length="384" mass="42341">MEAIEKLLDWATARGVVLDGIGPKPLPGRGIGIVATRELKQGEAVLTVPTALLRSLDSTPKPIVRALKGATVHAILAAALCLESDPDFDVWRAVLPSRDDVEASMPICWPADLQALLPPAAAFMLDKQQAKFDKDWALVSAAFPDAASIAGADRLTRDSFLYAWNLVNSRTFYHTTPRTETRLPKDDHMVLQPVADLFNHSPHGSCAVSYDAAGFTIATTRAHAPGDELSIRYGAHSNDFLLVEYGFALPRDANPWDETGLDAYVCPLFAPAQRRRLEDAGFWGGYVLDAQTSCYRTQTALRMLCVTPGQWRAVLDGVRDEDVDAPAVDRELLRVLRKYEKDIRGKVAEIERFTAGSDDARHVLRARWIQIKELVVAAISRIQD</sequence>
<dbReference type="AlphaFoldDB" id="A0A179H9W1"/>
<name>A0A179H9W1_PURLI</name>
<reference evidence="2 3" key="1">
    <citation type="submission" date="2016-01" db="EMBL/GenBank/DDBJ databases">
        <title>Biosynthesis of antibiotic leucinostatins and their inhibition on Phytophthora in bio-control Purpureocillium lilacinum.</title>
        <authorList>
            <person name="Wang G."/>
            <person name="Liu Z."/>
            <person name="Lin R."/>
            <person name="Li E."/>
            <person name="Mao Z."/>
            <person name="Ling J."/>
            <person name="Yin W."/>
            <person name="Xie B."/>
        </authorList>
    </citation>
    <scope>NUCLEOTIDE SEQUENCE [LARGE SCALE GENOMIC DNA]</scope>
    <source>
        <strain evidence="2">PLBJ-1</strain>
    </source>
</reference>
<dbReference type="InterPro" id="IPR001214">
    <property type="entry name" value="SET_dom"/>
</dbReference>
<evidence type="ECO:0000313" key="2">
    <source>
        <dbReference type="EMBL" id="OAQ86321.1"/>
    </source>
</evidence>
<organism evidence="2 3">
    <name type="scientific">Purpureocillium lilacinum</name>
    <name type="common">Paecilomyces lilacinus</name>
    <dbReference type="NCBI Taxonomy" id="33203"/>
    <lineage>
        <taxon>Eukaryota</taxon>
        <taxon>Fungi</taxon>
        <taxon>Dikarya</taxon>
        <taxon>Ascomycota</taxon>
        <taxon>Pezizomycotina</taxon>
        <taxon>Sordariomycetes</taxon>
        <taxon>Hypocreomycetidae</taxon>
        <taxon>Hypocreales</taxon>
        <taxon>Ophiocordycipitaceae</taxon>
        <taxon>Purpureocillium</taxon>
    </lineage>
</organism>
<dbReference type="Gene3D" id="3.90.1410.10">
    <property type="entry name" value="set domain protein methyltransferase, domain 1"/>
    <property type="match status" value="1"/>
</dbReference>
<evidence type="ECO:0000259" key="1">
    <source>
        <dbReference type="PROSITE" id="PS50280"/>
    </source>
</evidence>
<evidence type="ECO:0000313" key="3">
    <source>
        <dbReference type="Proteomes" id="UP000078240"/>
    </source>
</evidence>
<dbReference type="PROSITE" id="PS50280">
    <property type="entry name" value="SET"/>
    <property type="match status" value="1"/>
</dbReference>
<proteinExistence type="predicted"/>
<dbReference type="CDD" id="cd19177">
    <property type="entry name" value="SET_SETD4"/>
    <property type="match status" value="1"/>
</dbReference>
<dbReference type="Proteomes" id="UP000078240">
    <property type="component" value="Unassembled WGS sequence"/>
</dbReference>
<feature type="domain" description="SET" evidence="1">
    <location>
        <begin position="19"/>
        <end position="234"/>
    </location>
</feature>
<dbReference type="InterPro" id="IPR050600">
    <property type="entry name" value="SETD3_SETD6_MTase"/>
</dbReference>
<dbReference type="EMBL" id="LSBH01000001">
    <property type="protein sequence ID" value="OAQ86321.1"/>
    <property type="molecule type" value="Genomic_DNA"/>
</dbReference>
<dbReference type="Pfam" id="PF00856">
    <property type="entry name" value="SET"/>
    <property type="match status" value="1"/>
</dbReference>
<dbReference type="SUPFAM" id="SSF82199">
    <property type="entry name" value="SET domain"/>
    <property type="match status" value="1"/>
</dbReference>
<dbReference type="GO" id="GO:0016279">
    <property type="term" value="F:protein-lysine N-methyltransferase activity"/>
    <property type="evidence" value="ECO:0007669"/>
    <property type="project" value="InterPro"/>
</dbReference>
<protein>
    <submittedName>
        <fullName evidence="2">SET domain-containing protein</fullName>
    </submittedName>
</protein>
<dbReference type="PANTHER" id="PTHR13271">
    <property type="entry name" value="UNCHARACTERIZED PUTATIVE METHYLTRANSFERASE"/>
    <property type="match status" value="1"/>
</dbReference>
<dbReference type="PANTHER" id="PTHR13271:SF137">
    <property type="entry name" value="SET DOMAIN-CONTAINING PROTEIN"/>
    <property type="match status" value="1"/>
</dbReference>